<dbReference type="AlphaFoldDB" id="A0A7D5NDU6"/>
<dbReference type="Proteomes" id="UP000509684">
    <property type="component" value="Chromosome"/>
</dbReference>
<evidence type="ECO:0000313" key="2">
    <source>
        <dbReference type="Proteomes" id="UP000509684"/>
    </source>
</evidence>
<accession>A0A7D5NDU6</accession>
<proteinExistence type="predicted"/>
<evidence type="ECO:0000313" key="1">
    <source>
        <dbReference type="EMBL" id="QLH51850.1"/>
    </source>
</evidence>
<organism evidence="1 2">
    <name type="scientific">Candidatus Accumulibacter cognatus</name>
    <dbReference type="NCBI Taxonomy" id="2954383"/>
    <lineage>
        <taxon>Bacteria</taxon>
        <taxon>Pseudomonadati</taxon>
        <taxon>Pseudomonadota</taxon>
        <taxon>Betaproteobacteria</taxon>
        <taxon>Candidatus Accumulibacter</taxon>
    </lineage>
</organism>
<protein>
    <submittedName>
        <fullName evidence="1">Uncharacterized protein</fullName>
    </submittedName>
</protein>
<reference evidence="1 2" key="1">
    <citation type="journal article" date="2019" name="Microbiome">
        <title>Annotated bacterial chromosomes from frame-shift-corrected long-read metagenomic data.</title>
        <authorList>
            <person name="Arumugam K."/>
            <person name="Bagci C."/>
            <person name="Bessarab I."/>
            <person name="Beier S."/>
            <person name="Buchfink B."/>
            <person name="Gorska A."/>
            <person name="Qiu G."/>
            <person name="Huson D.H."/>
            <person name="Williams R.B.H."/>
        </authorList>
    </citation>
    <scope>NUCLEOTIDE SEQUENCE [LARGE SCALE GENOMIC DNA]</scope>
    <source>
        <strain evidence="1">SSA1</strain>
    </source>
</reference>
<gene>
    <name evidence="1" type="ORF">HWD57_20170</name>
</gene>
<sequence>MRIDPQHHGALEYSGELSLMKNDLATAEQRLAALDKASCFGCEEYTDLKKAIARYKAAVNKYVPAQ</sequence>
<dbReference type="KEGG" id="acog:HWD57_20170"/>
<dbReference type="EMBL" id="CP058708">
    <property type="protein sequence ID" value="QLH51850.1"/>
    <property type="molecule type" value="Genomic_DNA"/>
</dbReference>
<name>A0A7D5NDU6_9PROT</name>